<evidence type="ECO:0000256" key="12">
    <source>
        <dbReference type="RuleBase" id="RU369023"/>
    </source>
</evidence>
<accession>A0A8T2A6N7</accession>
<keyword evidence="6 12" id="KW-0732">Signal</keyword>
<evidence type="ECO:0000256" key="10">
    <source>
        <dbReference type="ARBA" id="ARBA00023170"/>
    </source>
</evidence>
<reference evidence="14 15" key="1">
    <citation type="submission" date="2020-12" db="EMBL/GenBank/DDBJ databases">
        <title>Concerted genomic and epigenomic changes stabilize Arabidopsis allopolyploids.</title>
        <authorList>
            <person name="Chen Z."/>
        </authorList>
    </citation>
    <scope>NUCLEOTIDE SEQUENCE [LARGE SCALE GENOMIC DNA]</scope>
    <source>
        <strain evidence="14">Allo738</strain>
        <tissue evidence="14">Leaf</tissue>
    </source>
</reference>
<dbReference type="PANTHER" id="PTHR27004:SF337">
    <property type="entry name" value="RECEPTOR LIKE PROTEIN 23-RELATED"/>
    <property type="match status" value="1"/>
</dbReference>
<dbReference type="InterPro" id="IPR001611">
    <property type="entry name" value="Leu-rich_rpt"/>
</dbReference>
<evidence type="ECO:0000256" key="2">
    <source>
        <dbReference type="ARBA" id="ARBA00009592"/>
    </source>
</evidence>
<dbReference type="FunFam" id="3.80.10.10:FF:000111">
    <property type="entry name" value="LRR receptor-like serine/threonine-protein kinase ERECTA"/>
    <property type="match status" value="2"/>
</dbReference>
<dbReference type="InterPro" id="IPR055414">
    <property type="entry name" value="LRR_R13L4/SHOC2-like"/>
</dbReference>
<comment type="function">
    <text evidence="12">Involved in perception of extracellular signals.</text>
</comment>
<organism evidence="14 15">
    <name type="scientific">Arabidopsis thaliana x Arabidopsis arenosa</name>
    <dbReference type="NCBI Taxonomy" id="1240361"/>
    <lineage>
        <taxon>Eukaryota</taxon>
        <taxon>Viridiplantae</taxon>
        <taxon>Streptophyta</taxon>
        <taxon>Embryophyta</taxon>
        <taxon>Tracheophyta</taxon>
        <taxon>Spermatophyta</taxon>
        <taxon>Magnoliopsida</taxon>
        <taxon>eudicotyledons</taxon>
        <taxon>Gunneridae</taxon>
        <taxon>Pentapetalae</taxon>
        <taxon>rosids</taxon>
        <taxon>malvids</taxon>
        <taxon>Brassicales</taxon>
        <taxon>Brassicaceae</taxon>
        <taxon>Camelineae</taxon>
        <taxon>Arabidopsis</taxon>
    </lineage>
</organism>
<dbReference type="InterPro" id="IPR003591">
    <property type="entry name" value="Leu-rich_rpt_typical-subtyp"/>
</dbReference>
<keyword evidence="5 12" id="KW-0812">Transmembrane</keyword>
<evidence type="ECO:0000256" key="4">
    <source>
        <dbReference type="ARBA" id="ARBA00022614"/>
    </source>
</evidence>
<feature type="domain" description="Disease resistance R13L4/SHOC-2-like LRR" evidence="13">
    <location>
        <begin position="351"/>
        <end position="464"/>
    </location>
</feature>
<evidence type="ECO:0000256" key="7">
    <source>
        <dbReference type="ARBA" id="ARBA00022737"/>
    </source>
</evidence>
<evidence type="ECO:0000256" key="11">
    <source>
        <dbReference type="ARBA" id="ARBA00023180"/>
    </source>
</evidence>
<protein>
    <recommendedName>
        <fullName evidence="12">Receptor like protein</fullName>
        <shortName evidence="12">AtRLP</shortName>
    </recommendedName>
</protein>
<gene>
    <name evidence="14" type="ORF">ISN45_Aa04g014080</name>
</gene>
<dbReference type="FunFam" id="3.80.10.10:FF:000041">
    <property type="entry name" value="LRR receptor-like serine/threonine-protein kinase ERECTA"/>
    <property type="match status" value="2"/>
</dbReference>
<keyword evidence="9 12" id="KW-0472">Membrane</keyword>
<evidence type="ECO:0000256" key="5">
    <source>
        <dbReference type="ARBA" id="ARBA00022692"/>
    </source>
</evidence>
<evidence type="ECO:0000313" key="15">
    <source>
        <dbReference type="Proteomes" id="UP000694240"/>
    </source>
</evidence>
<dbReference type="Pfam" id="PF13855">
    <property type="entry name" value="LRR_8"/>
    <property type="match status" value="1"/>
</dbReference>
<evidence type="ECO:0000259" key="13">
    <source>
        <dbReference type="Pfam" id="PF23598"/>
    </source>
</evidence>
<keyword evidence="4 12" id="KW-0433">Leucine-rich repeat</keyword>
<evidence type="ECO:0000256" key="6">
    <source>
        <dbReference type="ARBA" id="ARBA00022729"/>
    </source>
</evidence>
<keyword evidence="7 12" id="KW-0677">Repeat</keyword>
<dbReference type="Pfam" id="PF23598">
    <property type="entry name" value="LRR_14"/>
    <property type="match status" value="1"/>
</dbReference>
<dbReference type="Pfam" id="PF00560">
    <property type="entry name" value="LRR_1"/>
    <property type="match status" value="7"/>
</dbReference>
<dbReference type="GO" id="GO:0005886">
    <property type="term" value="C:plasma membrane"/>
    <property type="evidence" value="ECO:0007669"/>
    <property type="project" value="UniProtKB-SubCell"/>
</dbReference>
<dbReference type="EMBL" id="JAEFBK010000009">
    <property type="protein sequence ID" value="KAG7568596.1"/>
    <property type="molecule type" value="Genomic_DNA"/>
</dbReference>
<dbReference type="FunFam" id="3.80.10.10:FF:000095">
    <property type="entry name" value="LRR receptor-like serine/threonine-protein kinase GSO1"/>
    <property type="match status" value="1"/>
</dbReference>
<keyword evidence="3 12" id="KW-1003">Cell membrane</keyword>
<evidence type="ECO:0000256" key="9">
    <source>
        <dbReference type="ARBA" id="ARBA00023136"/>
    </source>
</evidence>
<dbReference type="Proteomes" id="UP000694240">
    <property type="component" value="Chromosome 9"/>
</dbReference>
<dbReference type="PANTHER" id="PTHR27004">
    <property type="entry name" value="RECEPTOR-LIKE PROTEIN 12 ISOFORM X1"/>
    <property type="match status" value="1"/>
</dbReference>
<keyword evidence="8 12" id="KW-1133">Transmembrane helix</keyword>
<evidence type="ECO:0000256" key="8">
    <source>
        <dbReference type="ARBA" id="ARBA00022989"/>
    </source>
</evidence>
<comment type="similarity">
    <text evidence="2 12">Belongs to the RLP family.</text>
</comment>
<keyword evidence="15" id="KW-1185">Reference proteome</keyword>
<keyword evidence="10 12" id="KW-0675">Receptor</keyword>
<dbReference type="AlphaFoldDB" id="A0A8T2A6N7"/>
<sequence length="1069" mass="118175">MNQDGGLYMVYEEQLFDEGGYGYTDVLDLQHKGLHMEQAKVLTLYATIDFSGNRLEGQIPESIGLLTALIALNLSNNAFTGHIPLSLANLKELESLDMSRNQLSGTIPNGLGSLSFLAYINVSHNQLKGEIPQGTQITGQQKSSFEGNAGLCGLPLEESCFGSNKPPTQQPKEEDEEEEEVLNWKAVAIGYGPGFLVGLAIAQVIASYKPECFFSIESPVDGLVACRPRQIQALTQFKNEFDTRNCNHSDDFNGVWCDNSTGAVTKLQLKGCLSGTLKSNSSLFGFHQLRYIDLNNNNFTSSLIPSEFGNLNKLEVLSLSSNGFLGQVPSSFSNLSLLFYLYLSHNELTGSFPPLRNLSKLTVLDLSYNYLSGTLNPNSSLFELHHLRYLNLDYNNFSSSLPSEFGNLNKLEAFSLTSNGFSGQVPPTFSNLTRLTQLWLDKNKLTGNFPLVQNLTKLSLLELSYNHFSGAIPFSLLSMPFLSYLDLNENHLTGSIEVPNSSSSMLVTLYLGNNQFEGQILEPISKLINLEHLDLSFLNISYPIDLNLFSSLKSLSNLDLSGNSISPGSLRSDSLIPLTLEGLTLELCGISEFPNILKTLQKLEYINLSHNIIKGKIPEWLWSLPHLDTVVLVNNSFNSFEGSAKILENSSVRILNLGPNNLEGALPHLPLSINVLFANNNNFRGEIPLSICNRSSLEVLVLSNNNFIGPIPQCLSNLMFVNLRNNRLEGSIPDAFYNGALTQTLDVGYNQLTGKLPRSLLNCSFLKFLSVDNNRIEDKFPFWLKDLPNLRVLTLRSNKFYGPISPPHQGPLGFPELRIFEIANNKFTGSLPPSYFVNWKGSSITMNEDEGLYMVYDKTYGKLQYTYLYLVDLQYKGLHMEQERVLTSYAAIDFSGNRLEGQIPESIGLLKALIALNLSNNAFTGHIPLSLASLMELESLDLSRNQLSGTIPNGLGSLSFLEYINVSHNQLKGEIPQGTQITGQSKSSFEGNAGLCGLPLEETCFGSNTPPTHQRKEEDDEEEQVLSWQAVAIGYGPGVLVGLAIAQVIASYKPEWLAKIIGPNKRRSR</sequence>
<comment type="caution">
    <text evidence="14">The sequence shown here is derived from an EMBL/GenBank/DDBJ whole genome shotgun (WGS) entry which is preliminary data.</text>
</comment>
<dbReference type="SMART" id="SM00365">
    <property type="entry name" value="LRR_SD22"/>
    <property type="match status" value="8"/>
</dbReference>
<evidence type="ECO:0000256" key="1">
    <source>
        <dbReference type="ARBA" id="ARBA00004251"/>
    </source>
</evidence>
<proteinExistence type="inferred from homology"/>
<dbReference type="FunFam" id="3.80.10.10:FF:001366">
    <property type="entry name" value="Receptor like protein 39"/>
    <property type="match status" value="1"/>
</dbReference>
<evidence type="ECO:0000313" key="14">
    <source>
        <dbReference type="EMBL" id="KAG7568596.1"/>
    </source>
</evidence>
<evidence type="ECO:0000256" key="3">
    <source>
        <dbReference type="ARBA" id="ARBA00022475"/>
    </source>
</evidence>
<name>A0A8T2A6N7_9BRAS</name>
<comment type="subcellular location">
    <subcellularLocation>
        <location evidence="1 12">Cell membrane</location>
        <topology evidence="1 12">Single-pass type I membrane protein</topology>
    </subcellularLocation>
</comment>
<keyword evidence="11 12" id="KW-0325">Glycoprotein</keyword>
<dbReference type="SMART" id="SM00369">
    <property type="entry name" value="LRR_TYP"/>
    <property type="match status" value="10"/>
</dbReference>